<accession>A0A225MNG1</accession>
<evidence type="ECO:0000313" key="1">
    <source>
        <dbReference type="EMBL" id="OWT61903.1"/>
    </source>
</evidence>
<keyword evidence="2" id="KW-1185">Reference proteome</keyword>
<dbReference type="AlphaFoldDB" id="A0A225MNG1"/>
<dbReference type="RefSeq" id="WP_088602989.1">
    <property type="nucleotide sequence ID" value="NZ_NJIH01000004.1"/>
</dbReference>
<dbReference type="Proteomes" id="UP000214603">
    <property type="component" value="Unassembled WGS sequence"/>
</dbReference>
<comment type="caution">
    <text evidence="1">The sequence shown here is derived from an EMBL/GenBank/DDBJ whole genome shotgun (WGS) entry which is preliminary data.</text>
</comment>
<protein>
    <submittedName>
        <fullName evidence="1">Uncharacterized protein</fullName>
    </submittedName>
</protein>
<reference evidence="2" key="1">
    <citation type="submission" date="2017-06" db="EMBL/GenBank/DDBJ databases">
        <title>Herbaspirillum phytohormonus sp. nov., isolated from the root nodule of Robinia pseudoacacia in lead-zinc mine.</title>
        <authorList>
            <person name="Fan M."/>
            <person name="Lin Y."/>
        </authorList>
    </citation>
    <scope>NUCLEOTIDE SEQUENCE [LARGE SCALE GENOMIC DNA]</scope>
    <source>
        <strain evidence="2">SC-089</strain>
    </source>
</reference>
<evidence type="ECO:0000313" key="2">
    <source>
        <dbReference type="Proteomes" id="UP000214603"/>
    </source>
</evidence>
<gene>
    <name evidence="1" type="ORF">CEY11_08740</name>
</gene>
<dbReference type="EMBL" id="NJIH01000004">
    <property type="protein sequence ID" value="OWT61903.1"/>
    <property type="molecule type" value="Genomic_DNA"/>
</dbReference>
<proteinExistence type="predicted"/>
<organism evidence="1 2">
    <name type="scientific">Candidimonas nitroreducens</name>
    <dbReference type="NCBI Taxonomy" id="683354"/>
    <lineage>
        <taxon>Bacteria</taxon>
        <taxon>Pseudomonadati</taxon>
        <taxon>Pseudomonadota</taxon>
        <taxon>Betaproteobacteria</taxon>
        <taxon>Burkholderiales</taxon>
        <taxon>Alcaligenaceae</taxon>
        <taxon>Candidimonas</taxon>
    </lineage>
</organism>
<sequence>MLAPASCAPAYRTFYLAHTVLSRLEGREFKPVAYLPGRGCLVPVPGTGRLLLLTSARAAAPVLIRGATLS</sequence>
<name>A0A225MNG1_9BURK</name>